<evidence type="ECO:0000256" key="2">
    <source>
        <dbReference type="ARBA" id="ARBA00022679"/>
    </source>
</evidence>
<evidence type="ECO:0000256" key="8">
    <source>
        <dbReference type="ARBA" id="ARBA00022801"/>
    </source>
</evidence>
<keyword evidence="9" id="KW-0460">Magnesium</keyword>
<name>A0A540K9T5_MALBA</name>
<comment type="caution">
    <text evidence="18">The sequence shown here is derived from an EMBL/GenBank/DDBJ whole genome shotgun (WGS) entry which is preliminary data.</text>
</comment>
<protein>
    <recommendedName>
        <fullName evidence="20">Integrase catalytic domain-containing protein</fullName>
    </recommendedName>
</protein>
<keyword evidence="3" id="KW-0548">Nucleotidyltransferase</keyword>
<dbReference type="CDD" id="cd09274">
    <property type="entry name" value="RNase_HI_RT_Ty3"/>
    <property type="match status" value="1"/>
</dbReference>
<evidence type="ECO:0000256" key="13">
    <source>
        <dbReference type="ARBA" id="ARBA00023125"/>
    </source>
</evidence>
<dbReference type="SUPFAM" id="SSF54160">
    <property type="entry name" value="Chromo domain-like"/>
    <property type="match status" value="1"/>
</dbReference>
<keyword evidence="13" id="KW-0238">DNA-binding</keyword>
<dbReference type="GO" id="GO:0004519">
    <property type="term" value="F:endonuclease activity"/>
    <property type="evidence" value="ECO:0007669"/>
    <property type="project" value="UniProtKB-KW"/>
</dbReference>
<dbReference type="FunFam" id="3.30.70.270:FF:000020">
    <property type="entry name" value="Transposon Tf2-6 polyprotein-like Protein"/>
    <property type="match status" value="1"/>
</dbReference>
<dbReference type="PROSITE" id="PS50994">
    <property type="entry name" value="INTEGRASE"/>
    <property type="match status" value="1"/>
</dbReference>
<dbReference type="Pfam" id="PF17921">
    <property type="entry name" value="Integrase_H2C2"/>
    <property type="match status" value="1"/>
</dbReference>
<dbReference type="SUPFAM" id="SSF56672">
    <property type="entry name" value="DNA/RNA polymerases"/>
    <property type="match status" value="1"/>
</dbReference>
<dbReference type="Pfam" id="PF00078">
    <property type="entry name" value="RVT_1"/>
    <property type="match status" value="1"/>
</dbReference>
<dbReference type="Proteomes" id="UP000315295">
    <property type="component" value="Unassembled WGS sequence"/>
</dbReference>
<dbReference type="GO" id="GO:0003887">
    <property type="term" value="F:DNA-directed DNA polymerase activity"/>
    <property type="evidence" value="ECO:0007669"/>
    <property type="project" value="UniProtKB-KW"/>
</dbReference>
<evidence type="ECO:0000256" key="3">
    <source>
        <dbReference type="ARBA" id="ARBA00022695"/>
    </source>
</evidence>
<dbReference type="FunFam" id="3.10.10.10:FF:000007">
    <property type="entry name" value="Retrovirus-related Pol polyprotein from transposon 17.6-like Protein"/>
    <property type="match status" value="1"/>
</dbReference>
<accession>A0A540K9T5</accession>
<evidence type="ECO:0000256" key="11">
    <source>
        <dbReference type="ARBA" id="ARBA00022918"/>
    </source>
</evidence>
<dbReference type="CDD" id="cd01647">
    <property type="entry name" value="RT_LTR"/>
    <property type="match status" value="1"/>
</dbReference>
<dbReference type="GO" id="GO:0003964">
    <property type="term" value="F:RNA-directed DNA polymerase activity"/>
    <property type="evidence" value="ECO:0007669"/>
    <property type="project" value="UniProtKB-KW"/>
</dbReference>
<dbReference type="EMBL" id="VIEB01001639">
    <property type="protein sequence ID" value="TQD70994.1"/>
    <property type="molecule type" value="Genomic_DNA"/>
</dbReference>
<evidence type="ECO:0000256" key="10">
    <source>
        <dbReference type="ARBA" id="ARBA00022908"/>
    </source>
</evidence>
<dbReference type="Gene3D" id="3.30.420.10">
    <property type="entry name" value="Ribonuclease H-like superfamily/Ribonuclease H"/>
    <property type="match status" value="1"/>
</dbReference>
<keyword evidence="11" id="KW-0695">RNA-directed DNA polymerase</keyword>
<feature type="domain" description="Integrase catalytic" evidence="17">
    <location>
        <begin position="533"/>
        <end position="697"/>
    </location>
</feature>
<dbReference type="InterPro" id="IPR001584">
    <property type="entry name" value="Integrase_cat-core"/>
</dbReference>
<keyword evidence="8" id="KW-0378">Hydrolase</keyword>
<proteinExistence type="predicted"/>
<dbReference type="InterPro" id="IPR000477">
    <property type="entry name" value="RT_dom"/>
</dbReference>
<evidence type="ECO:0000256" key="5">
    <source>
        <dbReference type="ARBA" id="ARBA00022723"/>
    </source>
</evidence>
<keyword evidence="6" id="KW-0064">Aspartyl protease</keyword>
<dbReference type="InterPro" id="IPR000953">
    <property type="entry name" value="Chromo/chromo_shadow_dom"/>
</dbReference>
<dbReference type="Gene3D" id="3.30.70.270">
    <property type="match status" value="2"/>
</dbReference>
<evidence type="ECO:0000259" key="16">
    <source>
        <dbReference type="PROSITE" id="PS50878"/>
    </source>
</evidence>
<evidence type="ECO:0000313" key="18">
    <source>
        <dbReference type="EMBL" id="TQD70994.1"/>
    </source>
</evidence>
<dbReference type="GO" id="GO:0003677">
    <property type="term" value="F:DNA binding"/>
    <property type="evidence" value="ECO:0007669"/>
    <property type="project" value="UniProtKB-KW"/>
</dbReference>
<evidence type="ECO:0000256" key="9">
    <source>
        <dbReference type="ARBA" id="ARBA00022842"/>
    </source>
</evidence>
<reference evidence="18 19" key="1">
    <citation type="journal article" date="2019" name="G3 (Bethesda)">
        <title>Sequencing of a Wild Apple (Malus baccata) Genome Unravels the Differences Between Cultivated and Wild Apple Species Regarding Disease Resistance and Cold Tolerance.</title>
        <authorList>
            <person name="Chen X."/>
        </authorList>
    </citation>
    <scope>NUCLEOTIDE SEQUENCE [LARGE SCALE GENOMIC DNA]</scope>
    <source>
        <strain evidence="19">cv. Shandingzi</strain>
        <tissue evidence="18">Leaves</tissue>
    </source>
</reference>
<keyword evidence="1" id="KW-0645">Protease</keyword>
<dbReference type="GO" id="GO:0006310">
    <property type="term" value="P:DNA recombination"/>
    <property type="evidence" value="ECO:0007669"/>
    <property type="project" value="UniProtKB-KW"/>
</dbReference>
<keyword evidence="2" id="KW-0808">Transferase</keyword>
<evidence type="ECO:0000256" key="6">
    <source>
        <dbReference type="ARBA" id="ARBA00022750"/>
    </source>
</evidence>
<keyword evidence="12" id="KW-0239">DNA-directed DNA polymerase</keyword>
<dbReference type="InterPro" id="IPR043502">
    <property type="entry name" value="DNA/RNA_pol_sf"/>
</dbReference>
<evidence type="ECO:0000259" key="15">
    <source>
        <dbReference type="PROSITE" id="PS50013"/>
    </source>
</evidence>
<dbReference type="Pfam" id="PF00385">
    <property type="entry name" value="Chromo"/>
    <property type="match status" value="1"/>
</dbReference>
<dbReference type="InterPro" id="IPR016197">
    <property type="entry name" value="Chromo-like_dom_sf"/>
</dbReference>
<evidence type="ECO:0000256" key="12">
    <source>
        <dbReference type="ARBA" id="ARBA00022932"/>
    </source>
</evidence>
<keyword evidence="7" id="KW-0255">Endonuclease</keyword>
<dbReference type="InterPro" id="IPR036397">
    <property type="entry name" value="RNaseH_sf"/>
</dbReference>
<keyword evidence="14" id="KW-0233">DNA recombination</keyword>
<dbReference type="InterPro" id="IPR041373">
    <property type="entry name" value="RT_RNaseH"/>
</dbReference>
<dbReference type="AlphaFoldDB" id="A0A540K9T5"/>
<feature type="domain" description="Chromo" evidence="15">
    <location>
        <begin position="843"/>
        <end position="893"/>
    </location>
</feature>
<evidence type="ECO:0000256" key="4">
    <source>
        <dbReference type="ARBA" id="ARBA00022722"/>
    </source>
</evidence>
<sequence length="893" mass="101473">MCMDYRALNLLTIKDKYPIPLIDELLDELFGAQYFSKLDLRSGYHQIRMHPADIEKTAFRTHEGHYEFLVMPFGLTNAPASFQSLMNEIFRPYLRKFILVFFDDILIYSTSWELHLQHVSLALSVLQLHHLFVKLSKCAFGKQQIEYLGHIVSRNGVAADPSKLNAIADWPLPTSVKALRGFLGLTGYYRKFIPQFGRISAPLTQLTKKDGFKWSPAATAAFQELKNAMLSPQVLALPDFSKPFVIESDASGVGIGAVLQQGGRPIAFTSQVLGPKNQALSAYEREMLAVVHAVKKWQSYLLGSHFIIQTDHHSLKYFLQNRANSPFQQKWVSKLLGFDYEIQYRKGSDNKAADALSRMFHSQVTSIMDPANALPMASSMIGSLDQGNVASIPLPCSDSDSDLLALSYPYMSWLDDLRRHVEKDDWILKKSQAVLHKSSDLTPLNLLKYQLDNGFLKYKNRIVVSPTSPWRTRIFEEHHCTPSAGHEGFLKTYKRISRSFYWEGMKNNIKELIAGCDICQKNKYETLAPAGLLTPLPIPQRIWSDIAMDFITGLPLCKGKSVIFVIVDRLSKAAHFLPLSHPYTAHSVAQVFIDQVFKLLGMPTSIVSDRDPIFISAFWREFFHLQGSKLCLSSGFHPQTDGQTEVLNRCLETYLRCFCSLQPKKWLTWLPWAEWSYNTSYHSAAKMTPYEVVYGQPPPHIPLYESGTTKIDMVDHCLKDRTRILSLLKTNLAAAQERMTTQANKGRTERSFAIGDFVYLRLVPYQQKSLSLHPFHKLHPRFYGPFEILDRVGPVAYRLKLPSHSKIHPVFHVSCLKKKLGTAIIPTIPLPTVHDTGLLHDDLVPEALLDRRVVNTGTTSSTEVLVLWKNHPVTDASWESWDTLQSKFPDFKP</sequence>
<evidence type="ECO:0000256" key="1">
    <source>
        <dbReference type="ARBA" id="ARBA00022670"/>
    </source>
</evidence>
<dbReference type="Gene3D" id="1.10.340.70">
    <property type="match status" value="1"/>
</dbReference>
<evidence type="ECO:0000313" key="19">
    <source>
        <dbReference type="Proteomes" id="UP000315295"/>
    </source>
</evidence>
<evidence type="ECO:0000256" key="7">
    <source>
        <dbReference type="ARBA" id="ARBA00022759"/>
    </source>
</evidence>
<dbReference type="GO" id="GO:0006508">
    <property type="term" value="P:proteolysis"/>
    <property type="evidence" value="ECO:0007669"/>
    <property type="project" value="UniProtKB-KW"/>
</dbReference>
<organism evidence="18 19">
    <name type="scientific">Malus baccata</name>
    <name type="common">Siberian crab apple</name>
    <name type="synonym">Pyrus baccata</name>
    <dbReference type="NCBI Taxonomy" id="106549"/>
    <lineage>
        <taxon>Eukaryota</taxon>
        <taxon>Viridiplantae</taxon>
        <taxon>Streptophyta</taxon>
        <taxon>Embryophyta</taxon>
        <taxon>Tracheophyta</taxon>
        <taxon>Spermatophyta</taxon>
        <taxon>Magnoliopsida</taxon>
        <taxon>eudicotyledons</taxon>
        <taxon>Gunneridae</taxon>
        <taxon>Pentapetalae</taxon>
        <taxon>rosids</taxon>
        <taxon>fabids</taxon>
        <taxon>Rosales</taxon>
        <taxon>Rosaceae</taxon>
        <taxon>Amygdaloideae</taxon>
        <taxon>Maleae</taxon>
        <taxon>Malus</taxon>
    </lineage>
</organism>
<dbReference type="PROSITE" id="PS50013">
    <property type="entry name" value="CHROMO_2"/>
    <property type="match status" value="1"/>
</dbReference>
<dbReference type="STRING" id="106549.A0A540K9T5"/>
<dbReference type="PANTHER" id="PTHR37984">
    <property type="entry name" value="PROTEIN CBG26694"/>
    <property type="match status" value="1"/>
</dbReference>
<dbReference type="Pfam" id="PF17917">
    <property type="entry name" value="RT_RNaseH"/>
    <property type="match status" value="1"/>
</dbReference>
<evidence type="ECO:0000259" key="17">
    <source>
        <dbReference type="PROSITE" id="PS50994"/>
    </source>
</evidence>
<keyword evidence="10" id="KW-0229">DNA integration</keyword>
<dbReference type="Gene3D" id="3.10.20.370">
    <property type="match status" value="1"/>
</dbReference>
<dbReference type="Gene3D" id="3.10.10.10">
    <property type="entry name" value="HIV Type 1 Reverse Transcriptase, subunit A, domain 1"/>
    <property type="match status" value="1"/>
</dbReference>
<dbReference type="Pfam" id="PF24626">
    <property type="entry name" value="SH3_Tf2-1"/>
    <property type="match status" value="1"/>
</dbReference>
<dbReference type="InterPro" id="IPR050951">
    <property type="entry name" value="Retrovirus_Pol_polyprotein"/>
</dbReference>
<dbReference type="GO" id="GO:0046872">
    <property type="term" value="F:metal ion binding"/>
    <property type="evidence" value="ECO:0007669"/>
    <property type="project" value="UniProtKB-KW"/>
</dbReference>
<keyword evidence="4" id="KW-0540">Nuclease</keyword>
<dbReference type="InterPro" id="IPR023780">
    <property type="entry name" value="Chromo_domain"/>
</dbReference>
<dbReference type="InterPro" id="IPR012337">
    <property type="entry name" value="RNaseH-like_sf"/>
</dbReference>
<gene>
    <name evidence="18" type="ORF">C1H46_043477</name>
</gene>
<dbReference type="InterPro" id="IPR056924">
    <property type="entry name" value="SH3_Tf2-1"/>
</dbReference>
<dbReference type="FunFam" id="1.10.340.70:FF:000001">
    <property type="entry name" value="Retrovirus-related Pol polyprotein from transposon gypsy-like Protein"/>
    <property type="match status" value="1"/>
</dbReference>
<dbReference type="InterPro" id="IPR043128">
    <property type="entry name" value="Rev_trsase/Diguanyl_cyclase"/>
</dbReference>
<dbReference type="SUPFAM" id="SSF53098">
    <property type="entry name" value="Ribonuclease H-like"/>
    <property type="match status" value="1"/>
</dbReference>
<dbReference type="GO" id="GO:0004190">
    <property type="term" value="F:aspartic-type endopeptidase activity"/>
    <property type="evidence" value="ECO:0007669"/>
    <property type="project" value="UniProtKB-KW"/>
</dbReference>
<dbReference type="PANTHER" id="PTHR37984:SF5">
    <property type="entry name" value="PROTEIN NYNRIN-LIKE"/>
    <property type="match status" value="1"/>
</dbReference>
<evidence type="ECO:0008006" key="20">
    <source>
        <dbReference type="Google" id="ProtNLM"/>
    </source>
</evidence>
<keyword evidence="19" id="KW-1185">Reference proteome</keyword>
<evidence type="ECO:0000256" key="14">
    <source>
        <dbReference type="ARBA" id="ARBA00023172"/>
    </source>
</evidence>
<dbReference type="GO" id="GO:0015074">
    <property type="term" value="P:DNA integration"/>
    <property type="evidence" value="ECO:0007669"/>
    <property type="project" value="UniProtKB-KW"/>
</dbReference>
<keyword evidence="5" id="KW-0479">Metal-binding</keyword>
<feature type="domain" description="Reverse transcriptase" evidence="16">
    <location>
        <begin position="1"/>
        <end position="152"/>
    </location>
</feature>
<dbReference type="InterPro" id="IPR041588">
    <property type="entry name" value="Integrase_H2C2"/>
</dbReference>
<dbReference type="PROSITE" id="PS50878">
    <property type="entry name" value="RT_POL"/>
    <property type="match status" value="1"/>
</dbReference>